<evidence type="ECO:0000313" key="10">
    <source>
        <dbReference type="Proteomes" id="UP000215914"/>
    </source>
</evidence>
<dbReference type="GO" id="GO:0055085">
    <property type="term" value="P:transmembrane transport"/>
    <property type="evidence" value="ECO:0000318"/>
    <property type="project" value="GO_Central"/>
</dbReference>
<proteinExistence type="inferred from homology"/>
<evidence type="ECO:0000256" key="7">
    <source>
        <dbReference type="SAM" id="Phobius"/>
    </source>
</evidence>
<keyword evidence="4 7" id="KW-1133">Transmembrane helix</keyword>
<dbReference type="SUPFAM" id="SSF103473">
    <property type="entry name" value="MFS general substrate transporter"/>
    <property type="match status" value="1"/>
</dbReference>
<reference evidence="8 10" key="1">
    <citation type="journal article" date="2017" name="Nature">
        <title>The sunflower genome provides insights into oil metabolism, flowering and Asterid evolution.</title>
        <authorList>
            <person name="Badouin H."/>
            <person name="Gouzy J."/>
            <person name="Grassa C.J."/>
            <person name="Murat F."/>
            <person name="Staton S.E."/>
            <person name="Cottret L."/>
            <person name="Lelandais-Briere C."/>
            <person name="Owens G.L."/>
            <person name="Carrere S."/>
            <person name="Mayjonade B."/>
            <person name="Legrand L."/>
            <person name="Gill N."/>
            <person name="Kane N.C."/>
            <person name="Bowers J.E."/>
            <person name="Hubner S."/>
            <person name="Bellec A."/>
            <person name="Berard A."/>
            <person name="Berges H."/>
            <person name="Blanchet N."/>
            <person name="Boniface M.C."/>
            <person name="Brunel D."/>
            <person name="Catrice O."/>
            <person name="Chaidir N."/>
            <person name="Claudel C."/>
            <person name="Donnadieu C."/>
            <person name="Faraut T."/>
            <person name="Fievet G."/>
            <person name="Helmstetter N."/>
            <person name="King M."/>
            <person name="Knapp S.J."/>
            <person name="Lai Z."/>
            <person name="Le Paslier M.C."/>
            <person name="Lippi Y."/>
            <person name="Lorenzon L."/>
            <person name="Mandel J.R."/>
            <person name="Marage G."/>
            <person name="Marchand G."/>
            <person name="Marquand E."/>
            <person name="Bret-Mestries E."/>
            <person name="Morien E."/>
            <person name="Nambeesan S."/>
            <person name="Nguyen T."/>
            <person name="Pegot-Espagnet P."/>
            <person name="Pouilly N."/>
            <person name="Raftis F."/>
            <person name="Sallet E."/>
            <person name="Schiex T."/>
            <person name="Thomas J."/>
            <person name="Vandecasteele C."/>
            <person name="Vares D."/>
            <person name="Vear F."/>
            <person name="Vautrin S."/>
            <person name="Crespi M."/>
            <person name="Mangin B."/>
            <person name="Burke J.M."/>
            <person name="Salse J."/>
            <person name="Munos S."/>
            <person name="Vincourt P."/>
            <person name="Rieseberg L.H."/>
            <person name="Langlade N.B."/>
        </authorList>
    </citation>
    <scope>NUCLEOTIDE SEQUENCE [LARGE SCALE GENOMIC DNA]</scope>
    <source>
        <strain evidence="10">cv. SF193</strain>
        <tissue evidence="8">Leaves</tissue>
    </source>
</reference>
<dbReference type="OMA" id="IESISWF"/>
<evidence type="ECO:0000256" key="5">
    <source>
        <dbReference type="ARBA" id="ARBA00023136"/>
    </source>
</evidence>
<dbReference type="InterPro" id="IPR000109">
    <property type="entry name" value="POT_fam"/>
</dbReference>
<keyword evidence="5 7" id="KW-0472">Membrane</keyword>
<feature type="transmembrane region" description="Helical" evidence="7">
    <location>
        <begin position="211"/>
        <end position="237"/>
    </location>
</feature>
<dbReference type="GO" id="GO:0022857">
    <property type="term" value="F:transmembrane transporter activity"/>
    <property type="evidence" value="ECO:0000318"/>
    <property type="project" value="GO_Central"/>
</dbReference>
<comment type="subcellular location">
    <subcellularLocation>
        <location evidence="1">Membrane</location>
        <topology evidence="1">Multi-pass membrane protein</topology>
    </subcellularLocation>
</comment>
<evidence type="ECO:0000313" key="9">
    <source>
        <dbReference type="EMBL" id="OTG38430.1"/>
    </source>
</evidence>
<organism evidence="9 10">
    <name type="scientific">Helianthus annuus</name>
    <name type="common">Common sunflower</name>
    <dbReference type="NCBI Taxonomy" id="4232"/>
    <lineage>
        <taxon>Eukaryota</taxon>
        <taxon>Viridiplantae</taxon>
        <taxon>Streptophyta</taxon>
        <taxon>Embryophyta</taxon>
        <taxon>Tracheophyta</taxon>
        <taxon>Spermatophyta</taxon>
        <taxon>Magnoliopsida</taxon>
        <taxon>eudicotyledons</taxon>
        <taxon>Gunneridae</taxon>
        <taxon>Pentapetalae</taxon>
        <taxon>asterids</taxon>
        <taxon>campanulids</taxon>
        <taxon>Asterales</taxon>
        <taxon>Asteraceae</taxon>
        <taxon>Asteroideae</taxon>
        <taxon>Heliantheae alliance</taxon>
        <taxon>Heliantheae</taxon>
        <taxon>Helianthus</taxon>
    </lineage>
</organism>
<accession>A0A251VS52</accession>
<reference evidence="9" key="2">
    <citation type="submission" date="2017-02" db="EMBL/GenBank/DDBJ databases">
        <title>Sunflower complete genome.</title>
        <authorList>
            <person name="Langlade N."/>
            <person name="Munos S."/>
        </authorList>
    </citation>
    <scope>NUCLEOTIDE SEQUENCE [LARGE SCALE GENOMIC DNA]</scope>
    <source>
        <tissue evidence="9">Leaves</tissue>
    </source>
</reference>
<evidence type="ECO:0000256" key="4">
    <source>
        <dbReference type="ARBA" id="ARBA00022989"/>
    </source>
</evidence>
<feature type="transmembrane region" description="Helical" evidence="7">
    <location>
        <begin position="75"/>
        <end position="95"/>
    </location>
</feature>
<feature type="transmembrane region" description="Helical" evidence="7">
    <location>
        <begin position="186"/>
        <end position="205"/>
    </location>
</feature>
<evidence type="ECO:0000313" key="8">
    <source>
        <dbReference type="EMBL" id="KAF5823877.1"/>
    </source>
</evidence>
<feature type="transmembrane region" description="Helical" evidence="7">
    <location>
        <begin position="102"/>
        <end position="122"/>
    </location>
</feature>
<evidence type="ECO:0000256" key="6">
    <source>
        <dbReference type="ARBA" id="ARBA00044504"/>
    </source>
</evidence>
<name>A0A251VS52_HELAN</name>
<keyword evidence="3 7" id="KW-0812">Transmembrane</keyword>
<dbReference type="Pfam" id="PF00854">
    <property type="entry name" value="PTR2"/>
    <property type="match status" value="1"/>
</dbReference>
<reference evidence="8" key="3">
    <citation type="submission" date="2020-06" db="EMBL/GenBank/DDBJ databases">
        <title>Helianthus annuus Genome sequencing and assembly Release 2.</title>
        <authorList>
            <person name="Gouzy J."/>
            <person name="Langlade N."/>
            <person name="Munos S."/>
        </authorList>
    </citation>
    <scope>NUCLEOTIDE SEQUENCE</scope>
    <source>
        <tissue evidence="8">Leaves</tissue>
    </source>
</reference>
<feature type="transmembrane region" description="Helical" evidence="7">
    <location>
        <begin position="45"/>
        <end position="63"/>
    </location>
</feature>
<dbReference type="GO" id="GO:0005886">
    <property type="term" value="C:plasma membrane"/>
    <property type="evidence" value="ECO:0000318"/>
    <property type="project" value="GO_Central"/>
</dbReference>
<sequence length="299" mass="33276">MERGDLNQEKSSIHADLQTHLLNDNNNHVQKGGLRTMPFIIVNEAFEKVASGGLMSNMMFYLMEVYQMEAVTGTSVIYMWAALSTGLAIFGAFISDSYLGRFRVIAFGSFSSLLGVSFLWLTSIFPQLTPSASSCPPTPAQLGVLFGSLGLISIGSGCIKPCSIAFGADQLKHHNNQRLIDSYFNWYYASATISTVIASTVVVYIQDRFGWRVGFAVPVLVMLCSTLMFLLGSPLYVKVKVNKSPFTGFGQVLIAAFRNRKISLVSDDCYNHNNEMDRVELTDNFRFVSYYFKWASIKK</sequence>
<dbReference type="PANTHER" id="PTHR11654">
    <property type="entry name" value="OLIGOPEPTIDE TRANSPORTER-RELATED"/>
    <property type="match status" value="1"/>
</dbReference>
<dbReference type="AlphaFoldDB" id="A0A251VS52"/>
<evidence type="ECO:0000256" key="2">
    <source>
        <dbReference type="ARBA" id="ARBA00005982"/>
    </source>
</evidence>
<dbReference type="Gene3D" id="1.20.1250.20">
    <property type="entry name" value="MFS general substrate transporter like domains"/>
    <property type="match status" value="1"/>
</dbReference>
<comment type="similarity">
    <text evidence="2">Belongs to the major facilitator superfamily. Proton-dependent oligopeptide transporter (POT/PTR) (TC 2.A.17) family.</text>
</comment>
<evidence type="ECO:0000256" key="1">
    <source>
        <dbReference type="ARBA" id="ARBA00004141"/>
    </source>
</evidence>
<protein>
    <submittedName>
        <fullName evidence="8">Proton-dependent oligopeptide transporter family, major facilitator superfamily</fullName>
    </submittedName>
    <submittedName>
        <fullName evidence="9">Putative proton-dependent oligopeptide transporter family</fullName>
    </submittedName>
</protein>
<feature type="transmembrane region" description="Helical" evidence="7">
    <location>
        <begin position="142"/>
        <end position="166"/>
    </location>
</feature>
<comment type="similarity">
    <text evidence="6">Belongs to the major facilitator superfamily. Phosphate:H(+) symporter (TC 2.A.1.9) family.</text>
</comment>
<dbReference type="Proteomes" id="UP000215914">
    <property type="component" value="Chromosome 1"/>
</dbReference>
<dbReference type="EMBL" id="CM007890">
    <property type="protein sequence ID" value="OTG38430.1"/>
    <property type="molecule type" value="Genomic_DNA"/>
</dbReference>
<evidence type="ECO:0000256" key="3">
    <source>
        <dbReference type="ARBA" id="ARBA00022692"/>
    </source>
</evidence>
<dbReference type="Gramene" id="mRNA:HanXRQr2_Chr01g0043051">
    <property type="protein sequence ID" value="mRNA:HanXRQr2_Chr01g0043051"/>
    <property type="gene ID" value="HanXRQr2_Chr01g0043051"/>
</dbReference>
<keyword evidence="10" id="KW-1185">Reference proteome</keyword>
<dbReference type="EMBL" id="MNCJ02000316">
    <property type="protein sequence ID" value="KAF5823877.1"/>
    <property type="molecule type" value="Genomic_DNA"/>
</dbReference>
<dbReference type="InterPro" id="IPR036259">
    <property type="entry name" value="MFS_trans_sf"/>
</dbReference>
<gene>
    <name evidence="9" type="ORF">HannXRQ_Chr01g0029641</name>
    <name evidence="8" type="ORF">HanXRQr2_Chr01g0043051</name>
</gene>
<dbReference type="InParanoid" id="A0A251VS52"/>